<reference evidence="2 3" key="1">
    <citation type="submission" date="2018-06" db="EMBL/GenBank/DDBJ databases">
        <authorList>
            <consortium name="Pathogen Informatics"/>
            <person name="Doyle S."/>
        </authorList>
    </citation>
    <scope>NUCLEOTIDE SEQUENCE [LARGE SCALE GENOMIC DNA]</scope>
    <source>
        <strain evidence="2 3">NCTC7303</strain>
    </source>
</reference>
<sequence length="43" mass="4758">MQKNTFPFAFGLSGALLGYAFTILCYVTATFIASTQDLFVFLQ</sequence>
<keyword evidence="1" id="KW-1133">Transmembrane helix</keyword>
<dbReference type="AlphaFoldDB" id="A0A379SG77"/>
<dbReference type="Proteomes" id="UP000255443">
    <property type="component" value="Unassembled WGS sequence"/>
</dbReference>
<gene>
    <name evidence="2" type="ORF">NCTC7303_00072</name>
</gene>
<keyword evidence="1" id="KW-0812">Transmembrane</keyword>
<dbReference type="EMBL" id="UGXC01000001">
    <property type="protein sequence ID" value="SUG27966.1"/>
    <property type="molecule type" value="Genomic_DNA"/>
</dbReference>
<feature type="transmembrane region" description="Helical" evidence="1">
    <location>
        <begin position="6"/>
        <end position="33"/>
    </location>
</feature>
<evidence type="ECO:0000313" key="3">
    <source>
        <dbReference type="Proteomes" id="UP000255443"/>
    </source>
</evidence>
<keyword evidence="1" id="KW-0472">Membrane</keyword>
<protein>
    <submittedName>
        <fullName evidence="2">Uncharacterized protein</fullName>
    </submittedName>
</protein>
<proteinExistence type="predicted"/>
<evidence type="ECO:0000256" key="1">
    <source>
        <dbReference type="SAM" id="Phobius"/>
    </source>
</evidence>
<name>A0A379SG77_SALER</name>
<accession>A0A379SG77</accession>
<evidence type="ECO:0000313" key="2">
    <source>
        <dbReference type="EMBL" id="SUG27966.1"/>
    </source>
</evidence>
<organism evidence="2 3">
    <name type="scientific">Salmonella enterica subsp. arizonae</name>
    <dbReference type="NCBI Taxonomy" id="59203"/>
    <lineage>
        <taxon>Bacteria</taxon>
        <taxon>Pseudomonadati</taxon>
        <taxon>Pseudomonadota</taxon>
        <taxon>Gammaproteobacteria</taxon>
        <taxon>Enterobacterales</taxon>
        <taxon>Enterobacteriaceae</taxon>
        <taxon>Salmonella</taxon>
    </lineage>
</organism>